<protein>
    <submittedName>
        <fullName evidence="1">Uncharacterized protein</fullName>
    </submittedName>
</protein>
<proteinExistence type="predicted"/>
<evidence type="ECO:0000313" key="2">
    <source>
        <dbReference type="Proteomes" id="UP001597173"/>
    </source>
</evidence>
<name>A0ABW3Z220_MYCRA</name>
<sequence length="101" mass="10870">MSAIDLTIAVPKDVLLDRLAPDIDGIVRDRMAAISGQTAAREERRRSVDAALHQAIKNVTRAVARVDNSRNTRDEVPAINALVAAASGLRRAHSAFQEGSK</sequence>
<dbReference type="EMBL" id="JBHTNF010000020">
    <property type="protein sequence ID" value="MFD1330230.1"/>
    <property type="molecule type" value="Genomic_DNA"/>
</dbReference>
<dbReference type="RefSeq" id="WP_374841147.1">
    <property type="nucleotide sequence ID" value="NZ_JBHEEW010000019.1"/>
</dbReference>
<organism evidence="1 2">
    <name type="scientific">Mycoplana ramosa</name>
    <name type="common">Mycoplana bullata</name>
    <dbReference type="NCBI Taxonomy" id="40837"/>
    <lineage>
        <taxon>Bacteria</taxon>
        <taxon>Pseudomonadati</taxon>
        <taxon>Pseudomonadota</taxon>
        <taxon>Alphaproteobacteria</taxon>
        <taxon>Hyphomicrobiales</taxon>
        <taxon>Rhizobiaceae</taxon>
        <taxon>Mycoplana</taxon>
    </lineage>
</organism>
<evidence type="ECO:0000313" key="1">
    <source>
        <dbReference type="EMBL" id="MFD1330230.1"/>
    </source>
</evidence>
<keyword evidence="2" id="KW-1185">Reference proteome</keyword>
<accession>A0ABW3Z220</accession>
<dbReference type="Proteomes" id="UP001597173">
    <property type="component" value="Unassembled WGS sequence"/>
</dbReference>
<comment type="caution">
    <text evidence="1">The sequence shown here is derived from an EMBL/GenBank/DDBJ whole genome shotgun (WGS) entry which is preliminary data.</text>
</comment>
<reference evidence="2" key="1">
    <citation type="journal article" date="2019" name="Int. J. Syst. Evol. Microbiol.">
        <title>The Global Catalogue of Microorganisms (GCM) 10K type strain sequencing project: providing services to taxonomists for standard genome sequencing and annotation.</title>
        <authorList>
            <consortium name="The Broad Institute Genomics Platform"/>
            <consortium name="The Broad Institute Genome Sequencing Center for Infectious Disease"/>
            <person name="Wu L."/>
            <person name="Ma J."/>
        </authorList>
    </citation>
    <scope>NUCLEOTIDE SEQUENCE [LARGE SCALE GENOMIC DNA]</scope>
    <source>
        <strain evidence="2">CCUG 55609</strain>
    </source>
</reference>
<gene>
    <name evidence="1" type="ORF">ACFQ33_20285</name>
</gene>